<dbReference type="EMBL" id="CATKSN020000240">
    <property type="protein sequence ID" value="CAI9149332.1"/>
    <property type="molecule type" value="Genomic_DNA"/>
</dbReference>
<keyword evidence="3" id="KW-1185">Reference proteome</keyword>
<accession>A0ABN8XIV9</accession>
<evidence type="ECO:0000313" key="3">
    <source>
        <dbReference type="Proteomes" id="UP001176941"/>
    </source>
</evidence>
<comment type="caution">
    <text evidence="2">The sequence shown here is derived from an EMBL/GenBank/DDBJ whole genome shotgun (WGS) entry which is preliminary data.</text>
</comment>
<evidence type="ECO:0000256" key="1">
    <source>
        <dbReference type="SAM" id="Phobius"/>
    </source>
</evidence>
<gene>
    <name evidence="2" type="ORF">MRATA1EN1_LOCUS30950</name>
</gene>
<keyword evidence="1" id="KW-0472">Membrane</keyword>
<keyword evidence="1" id="KW-0812">Transmembrane</keyword>
<reference evidence="2" key="1">
    <citation type="submission" date="2023-04" db="EMBL/GenBank/DDBJ databases">
        <authorList>
            <consortium name="ELIXIR-Norway"/>
        </authorList>
    </citation>
    <scope>NUCLEOTIDE SEQUENCE [LARGE SCALE GENOMIC DNA]</scope>
</reference>
<proteinExistence type="predicted"/>
<feature type="transmembrane region" description="Helical" evidence="1">
    <location>
        <begin position="110"/>
        <end position="129"/>
    </location>
</feature>
<sequence length="269" mass="30602">MCTLRRDRCDKCGRLSIRVVSMHAEYERLFFSAEITAERRARSQCTSNRSASLPALGLGRPQADYYRRVSGLARNIAAGTMSAPQIDEHTCPGTVPRRLRRRGGSCSFSIYTYIFIYIYICIYTCAAVLRRPSPRMPGSPRAKYFQSHSGAVDAPPALARLHRVSHSVRDNILCRPRKREAPPAYGRRSTVPRYRSEMRCSVTSFDGHRITELDEIAAGATEVSSVRSQFTWLIEIHKACRRDLASSTLKCRQQESTGEPTHRYFFSRR</sequence>
<keyword evidence="1" id="KW-1133">Transmembrane helix</keyword>
<dbReference type="Proteomes" id="UP001176941">
    <property type="component" value="Unassembled WGS sequence"/>
</dbReference>
<name>A0ABN8XIV9_RANTA</name>
<organism evidence="2 3">
    <name type="scientific">Rangifer tarandus platyrhynchus</name>
    <name type="common">Svalbard reindeer</name>
    <dbReference type="NCBI Taxonomy" id="3082113"/>
    <lineage>
        <taxon>Eukaryota</taxon>
        <taxon>Metazoa</taxon>
        <taxon>Chordata</taxon>
        <taxon>Craniata</taxon>
        <taxon>Vertebrata</taxon>
        <taxon>Euteleostomi</taxon>
        <taxon>Mammalia</taxon>
        <taxon>Eutheria</taxon>
        <taxon>Laurasiatheria</taxon>
        <taxon>Artiodactyla</taxon>
        <taxon>Ruminantia</taxon>
        <taxon>Pecora</taxon>
        <taxon>Cervidae</taxon>
        <taxon>Odocoileinae</taxon>
        <taxon>Rangifer</taxon>
    </lineage>
</organism>
<evidence type="ECO:0000313" key="2">
    <source>
        <dbReference type="EMBL" id="CAI9149332.1"/>
    </source>
</evidence>
<protein>
    <submittedName>
        <fullName evidence="2">Uncharacterized protein</fullName>
    </submittedName>
</protein>